<evidence type="ECO:0000313" key="3">
    <source>
        <dbReference type="Proteomes" id="UP000248021"/>
    </source>
</evidence>
<dbReference type="Pfam" id="PF13409">
    <property type="entry name" value="GST_N_2"/>
    <property type="match status" value="1"/>
</dbReference>
<dbReference type="Gene3D" id="1.20.1050.10">
    <property type="match status" value="1"/>
</dbReference>
<dbReference type="InterPro" id="IPR004045">
    <property type="entry name" value="Glutathione_S-Trfase_N"/>
</dbReference>
<dbReference type="GO" id="GO:0006559">
    <property type="term" value="P:L-phenylalanine catabolic process"/>
    <property type="evidence" value="ECO:0007669"/>
    <property type="project" value="TreeGrafter"/>
</dbReference>
<dbReference type="SUPFAM" id="SSF52833">
    <property type="entry name" value="Thioredoxin-like"/>
    <property type="match status" value="1"/>
</dbReference>
<dbReference type="RefSeq" id="WP_110376623.1">
    <property type="nucleotide sequence ID" value="NZ_JAHBRY010000001.1"/>
</dbReference>
<dbReference type="InterPro" id="IPR036249">
    <property type="entry name" value="Thioredoxin-like_sf"/>
</dbReference>
<dbReference type="Pfam" id="PF13410">
    <property type="entry name" value="GST_C_2"/>
    <property type="match status" value="1"/>
</dbReference>
<dbReference type="GO" id="GO:0016034">
    <property type="term" value="F:maleylacetoacetate isomerase activity"/>
    <property type="evidence" value="ECO:0007669"/>
    <property type="project" value="TreeGrafter"/>
</dbReference>
<dbReference type="PANTHER" id="PTHR42673">
    <property type="entry name" value="MALEYLACETOACETATE ISOMERASE"/>
    <property type="match status" value="1"/>
</dbReference>
<dbReference type="EMBL" id="QJJK01000009">
    <property type="protein sequence ID" value="PXW55861.1"/>
    <property type="molecule type" value="Genomic_DNA"/>
</dbReference>
<keyword evidence="2" id="KW-0808">Transferase</keyword>
<gene>
    <name evidence="2" type="ORF">C7450_109274</name>
</gene>
<dbReference type="PANTHER" id="PTHR42673:SF4">
    <property type="entry name" value="MALEYLACETOACETATE ISOMERASE"/>
    <property type="match status" value="1"/>
</dbReference>
<accession>A0A2V3U1G1</accession>
<dbReference type="SUPFAM" id="SSF47616">
    <property type="entry name" value="GST C-terminal domain-like"/>
    <property type="match status" value="1"/>
</dbReference>
<dbReference type="GO" id="GO:0004364">
    <property type="term" value="F:glutathione transferase activity"/>
    <property type="evidence" value="ECO:0007669"/>
    <property type="project" value="TreeGrafter"/>
</dbReference>
<dbReference type="OrthoDB" id="9799538at2"/>
<evidence type="ECO:0000313" key="2">
    <source>
        <dbReference type="EMBL" id="PXW55861.1"/>
    </source>
</evidence>
<evidence type="ECO:0000259" key="1">
    <source>
        <dbReference type="PROSITE" id="PS50404"/>
    </source>
</evidence>
<dbReference type="PROSITE" id="PS50404">
    <property type="entry name" value="GST_NTER"/>
    <property type="match status" value="1"/>
</dbReference>
<keyword evidence="3" id="KW-1185">Reference proteome</keyword>
<proteinExistence type="predicted"/>
<sequence length="231" mass="25620">MPTLVIANKLYSSWSLRPWILLRQLGIPFEEVLIPLDQPDTKARILALSPGGTVPILIDEGATVWESAAIMDYAHERWPEAGVWPKDRIARAVARSVSGEMHAGFRGLRAACPMNLGKVFAARDRGPDVERDVDRITAIWRDARKRFGAGGPFLFGAFSAADAMFAPVVTRFISYSIPVDPDTRHYMDAVIGTAAFQEWKDAALKETWVVAHDEPDEPVVTDLRPNRPGKT</sequence>
<dbReference type="GO" id="GO:0006749">
    <property type="term" value="P:glutathione metabolic process"/>
    <property type="evidence" value="ECO:0007669"/>
    <property type="project" value="TreeGrafter"/>
</dbReference>
<dbReference type="Gene3D" id="3.40.30.10">
    <property type="entry name" value="Glutaredoxin"/>
    <property type="match status" value="1"/>
</dbReference>
<dbReference type="InterPro" id="IPR040079">
    <property type="entry name" value="Glutathione_S-Trfase"/>
</dbReference>
<dbReference type="CDD" id="cd03043">
    <property type="entry name" value="GST_N_1"/>
    <property type="match status" value="1"/>
</dbReference>
<dbReference type="InterPro" id="IPR036282">
    <property type="entry name" value="Glutathione-S-Trfase_C_sf"/>
</dbReference>
<dbReference type="AlphaFoldDB" id="A0A2V3U1G1"/>
<dbReference type="FunFam" id="3.40.30.10:FF:000206">
    <property type="entry name" value="Probable glutathione S-transferase"/>
    <property type="match status" value="1"/>
</dbReference>
<dbReference type="SFLD" id="SFLDS00019">
    <property type="entry name" value="Glutathione_Transferase_(cytos"/>
    <property type="match status" value="1"/>
</dbReference>
<organism evidence="2 3">
    <name type="scientific">Chelatococcus asaccharovorans</name>
    <dbReference type="NCBI Taxonomy" id="28210"/>
    <lineage>
        <taxon>Bacteria</taxon>
        <taxon>Pseudomonadati</taxon>
        <taxon>Pseudomonadota</taxon>
        <taxon>Alphaproteobacteria</taxon>
        <taxon>Hyphomicrobiales</taxon>
        <taxon>Chelatococcaceae</taxon>
        <taxon>Chelatococcus</taxon>
    </lineage>
</organism>
<feature type="domain" description="GST N-terminal" evidence="1">
    <location>
        <begin position="2"/>
        <end position="82"/>
    </location>
</feature>
<comment type="caution">
    <text evidence="2">The sequence shown here is derived from an EMBL/GenBank/DDBJ whole genome shotgun (WGS) entry which is preliminary data.</text>
</comment>
<name>A0A2V3U1G1_9HYPH</name>
<dbReference type="CDD" id="cd03194">
    <property type="entry name" value="GST_C_3"/>
    <property type="match status" value="1"/>
</dbReference>
<reference evidence="2 3" key="1">
    <citation type="submission" date="2018-05" db="EMBL/GenBank/DDBJ databases">
        <title>Genomic Encyclopedia of Type Strains, Phase IV (KMG-IV): sequencing the most valuable type-strain genomes for metagenomic binning, comparative biology and taxonomic classification.</title>
        <authorList>
            <person name="Goeker M."/>
        </authorList>
    </citation>
    <scope>NUCLEOTIDE SEQUENCE [LARGE SCALE GENOMIC DNA]</scope>
    <source>
        <strain evidence="2 3">DSM 6462</strain>
    </source>
</reference>
<protein>
    <submittedName>
        <fullName evidence="2">Glutathione S-transferase</fullName>
    </submittedName>
</protein>
<dbReference type="Proteomes" id="UP000248021">
    <property type="component" value="Unassembled WGS sequence"/>
</dbReference>